<dbReference type="Proteomes" id="UP000242287">
    <property type="component" value="Unassembled WGS sequence"/>
</dbReference>
<proteinExistence type="predicted"/>
<gene>
    <name evidence="1" type="ORF">AMATHDRAFT_10490</name>
</gene>
<name>A0A2A9N5W6_9AGAR</name>
<protein>
    <submittedName>
        <fullName evidence="1">Uncharacterized protein</fullName>
    </submittedName>
</protein>
<organism evidence="1 2">
    <name type="scientific">Amanita thiersii Skay4041</name>
    <dbReference type="NCBI Taxonomy" id="703135"/>
    <lineage>
        <taxon>Eukaryota</taxon>
        <taxon>Fungi</taxon>
        <taxon>Dikarya</taxon>
        <taxon>Basidiomycota</taxon>
        <taxon>Agaricomycotina</taxon>
        <taxon>Agaricomycetes</taxon>
        <taxon>Agaricomycetidae</taxon>
        <taxon>Agaricales</taxon>
        <taxon>Pluteineae</taxon>
        <taxon>Amanitaceae</taxon>
        <taxon>Amanita</taxon>
    </lineage>
</organism>
<reference evidence="1 2" key="1">
    <citation type="submission" date="2014-02" db="EMBL/GenBank/DDBJ databases">
        <title>Transposable element dynamics among asymbiotic and ectomycorrhizal Amanita fungi.</title>
        <authorList>
            <consortium name="DOE Joint Genome Institute"/>
            <person name="Hess J."/>
            <person name="Skrede I."/>
            <person name="Wolfe B."/>
            <person name="LaButti K."/>
            <person name="Ohm R.A."/>
            <person name="Grigoriev I.V."/>
            <person name="Pringle A."/>
        </authorList>
    </citation>
    <scope>NUCLEOTIDE SEQUENCE [LARGE SCALE GENOMIC DNA]</scope>
    <source>
        <strain evidence="1 2">SKay4041</strain>
    </source>
</reference>
<sequence>MLPFLPVLPLRLPYVPTHCNMLAALGEVNIFFPGWYDGETGQLDHAHVINVRREGGDILQKILQEGSGGDGLNEAIGGGFGYRDLEIVVGVNGEGGHTGEDLIGENLSKNPVSARVAI</sequence>
<keyword evidence="2" id="KW-1185">Reference proteome</keyword>
<dbReference type="EMBL" id="KZ302725">
    <property type="protein sequence ID" value="PFH44895.1"/>
    <property type="molecule type" value="Genomic_DNA"/>
</dbReference>
<accession>A0A2A9N5W6</accession>
<evidence type="ECO:0000313" key="1">
    <source>
        <dbReference type="EMBL" id="PFH44895.1"/>
    </source>
</evidence>
<evidence type="ECO:0000313" key="2">
    <source>
        <dbReference type="Proteomes" id="UP000242287"/>
    </source>
</evidence>
<dbReference type="AlphaFoldDB" id="A0A2A9N5W6"/>